<feature type="compositionally biased region" description="Basic and acidic residues" evidence="1">
    <location>
        <begin position="1"/>
        <end position="12"/>
    </location>
</feature>
<accession>A0A8X6PCP5</accession>
<reference evidence="2" key="1">
    <citation type="submission" date="2020-08" db="EMBL/GenBank/DDBJ databases">
        <title>Multicomponent nature underlies the extraordinary mechanical properties of spider dragline silk.</title>
        <authorList>
            <person name="Kono N."/>
            <person name="Nakamura H."/>
            <person name="Mori M."/>
            <person name="Yoshida Y."/>
            <person name="Ohtoshi R."/>
            <person name="Malay A.D."/>
            <person name="Moran D.A.P."/>
            <person name="Tomita M."/>
            <person name="Numata K."/>
            <person name="Arakawa K."/>
        </authorList>
    </citation>
    <scope>NUCLEOTIDE SEQUENCE</scope>
</reference>
<dbReference type="Proteomes" id="UP000887013">
    <property type="component" value="Unassembled WGS sequence"/>
</dbReference>
<name>A0A8X6PCP5_NEPPI</name>
<keyword evidence="3" id="KW-1185">Reference proteome</keyword>
<comment type="caution">
    <text evidence="2">The sequence shown here is derived from an EMBL/GenBank/DDBJ whole genome shotgun (WGS) entry which is preliminary data.</text>
</comment>
<evidence type="ECO:0000256" key="1">
    <source>
        <dbReference type="SAM" id="MobiDB-lite"/>
    </source>
</evidence>
<feature type="region of interest" description="Disordered" evidence="1">
    <location>
        <begin position="1"/>
        <end position="20"/>
    </location>
</feature>
<proteinExistence type="predicted"/>
<organism evidence="2 3">
    <name type="scientific">Nephila pilipes</name>
    <name type="common">Giant wood spider</name>
    <name type="synonym">Nephila maculata</name>
    <dbReference type="NCBI Taxonomy" id="299642"/>
    <lineage>
        <taxon>Eukaryota</taxon>
        <taxon>Metazoa</taxon>
        <taxon>Ecdysozoa</taxon>
        <taxon>Arthropoda</taxon>
        <taxon>Chelicerata</taxon>
        <taxon>Arachnida</taxon>
        <taxon>Araneae</taxon>
        <taxon>Araneomorphae</taxon>
        <taxon>Entelegynae</taxon>
        <taxon>Araneoidea</taxon>
        <taxon>Nephilidae</taxon>
        <taxon>Nephila</taxon>
    </lineage>
</organism>
<gene>
    <name evidence="2" type="ORF">NPIL_463961</name>
</gene>
<protein>
    <submittedName>
        <fullName evidence="2">Uncharacterized protein</fullName>
    </submittedName>
</protein>
<dbReference type="EMBL" id="BMAW01068192">
    <property type="protein sequence ID" value="GFT63227.1"/>
    <property type="molecule type" value="Genomic_DNA"/>
</dbReference>
<evidence type="ECO:0000313" key="3">
    <source>
        <dbReference type="Proteomes" id="UP000887013"/>
    </source>
</evidence>
<dbReference type="AlphaFoldDB" id="A0A8X6PCP5"/>
<evidence type="ECO:0000313" key="2">
    <source>
        <dbReference type="EMBL" id="GFT63227.1"/>
    </source>
</evidence>
<sequence>MRQMKADHHPHDYSCGAETDHGSIIPQNCPSRRFDFSCSTPWIMRPGNPESPSAISSVMTEISTYSGDHPKYSAERKSCEARENKLYAKGDRLLKAGGFNVAESPSDTEAMCPQVH</sequence>